<dbReference type="GO" id="GO:0015562">
    <property type="term" value="F:efflux transmembrane transporter activity"/>
    <property type="evidence" value="ECO:0007669"/>
    <property type="project" value="TreeGrafter"/>
</dbReference>
<dbReference type="PANTHER" id="PTHR30469:SF15">
    <property type="entry name" value="HLYD FAMILY OF SECRETION PROTEINS"/>
    <property type="match status" value="1"/>
</dbReference>
<comment type="caution">
    <text evidence="3">The sequence shown here is derived from an EMBL/GenBank/DDBJ whole genome shotgun (WGS) entry which is preliminary data.</text>
</comment>
<accession>A0A5M6CXI3</accession>
<organism evidence="3 4">
    <name type="scientific">Adhaeribacter rhizoryzae</name>
    <dbReference type="NCBI Taxonomy" id="2607907"/>
    <lineage>
        <taxon>Bacteria</taxon>
        <taxon>Pseudomonadati</taxon>
        <taxon>Bacteroidota</taxon>
        <taxon>Cytophagia</taxon>
        <taxon>Cytophagales</taxon>
        <taxon>Hymenobacteraceae</taxon>
        <taxon>Adhaeribacter</taxon>
    </lineage>
</organism>
<dbReference type="Pfam" id="PF25954">
    <property type="entry name" value="Beta-barrel_RND_2"/>
    <property type="match status" value="1"/>
</dbReference>
<dbReference type="InterPro" id="IPR058792">
    <property type="entry name" value="Beta-barrel_RND_2"/>
</dbReference>
<dbReference type="Gene3D" id="1.10.287.470">
    <property type="entry name" value="Helix hairpin bin"/>
    <property type="match status" value="1"/>
</dbReference>
<dbReference type="Proteomes" id="UP000323426">
    <property type="component" value="Unassembled WGS sequence"/>
</dbReference>
<dbReference type="RefSeq" id="WP_150092608.1">
    <property type="nucleotide sequence ID" value="NZ_VWSF01000029.1"/>
</dbReference>
<dbReference type="InterPro" id="IPR006143">
    <property type="entry name" value="RND_pump_MFP"/>
</dbReference>
<keyword evidence="4" id="KW-1185">Reference proteome</keyword>
<reference evidence="3 4" key="1">
    <citation type="submission" date="2019-09" db="EMBL/GenBank/DDBJ databases">
        <title>Genome sequence and assembly of Adhaeribacter sp.</title>
        <authorList>
            <person name="Chhetri G."/>
        </authorList>
    </citation>
    <scope>NUCLEOTIDE SEQUENCE [LARGE SCALE GENOMIC DNA]</scope>
    <source>
        <strain evidence="3 4">DK36</strain>
    </source>
</reference>
<dbReference type="PANTHER" id="PTHR30469">
    <property type="entry name" value="MULTIDRUG RESISTANCE PROTEIN MDTA"/>
    <property type="match status" value="1"/>
</dbReference>
<feature type="domain" description="CusB-like beta-barrel" evidence="2">
    <location>
        <begin position="233"/>
        <end position="304"/>
    </location>
</feature>
<dbReference type="NCBIfam" id="TIGR01730">
    <property type="entry name" value="RND_mfp"/>
    <property type="match status" value="1"/>
</dbReference>
<dbReference type="GO" id="GO:1990281">
    <property type="term" value="C:efflux pump complex"/>
    <property type="evidence" value="ECO:0007669"/>
    <property type="project" value="TreeGrafter"/>
</dbReference>
<dbReference type="Gene3D" id="2.40.50.100">
    <property type="match status" value="1"/>
</dbReference>
<dbReference type="Gene3D" id="2.40.420.20">
    <property type="match status" value="1"/>
</dbReference>
<name>A0A5M6CXI3_9BACT</name>
<dbReference type="Gene3D" id="2.40.30.170">
    <property type="match status" value="1"/>
</dbReference>
<proteinExistence type="inferred from homology"/>
<dbReference type="SUPFAM" id="SSF111369">
    <property type="entry name" value="HlyD-like secretion proteins"/>
    <property type="match status" value="1"/>
</dbReference>
<evidence type="ECO:0000313" key="3">
    <source>
        <dbReference type="EMBL" id="KAA5539944.1"/>
    </source>
</evidence>
<dbReference type="EMBL" id="VWSF01000029">
    <property type="protein sequence ID" value="KAA5539944.1"/>
    <property type="molecule type" value="Genomic_DNA"/>
</dbReference>
<evidence type="ECO:0000256" key="1">
    <source>
        <dbReference type="ARBA" id="ARBA00009477"/>
    </source>
</evidence>
<gene>
    <name evidence="3" type="ORF">F0145_23425</name>
</gene>
<comment type="similarity">
    <text evidence="1">Belongs to the membrane fusion protein (MFP) (TC 8.A.1) family.</text>
</comment>
<evidence type="ECO:0000313" key="4">
    <source>
        <dbReference type="Proteomes" id="UP000323426"/>
    </source>
</evidence>
<protein>
    <submittedName>
        <fullName evidence="3">Efflux RND transporter periplasmic adaptor subunit</fullName>
    </submittedName>
</protein>
<sequence>MKRFACIFVVIALVLGGCSDGWERTKPVISPLTESVYATGNVKATDQYSVFPVVSGIVQRVMVKAGDTVKVGTPLFLLDDRTAGLNAQSARLALELSQQNSRNTFGRLREAELNVNTARAKYELDSIMYRRQQRLWEQKIGTRQEYELRQLTYTSSRSNYQAALTNLALHQTQIRNELQRARINYDISRRLEDDYMIRSSLNGKIYDVLQEEGELVTPQTQLAIIGRNNSFLLELQIDEDDIARVKVGQPLVVTLSSHPGQAFDGRIEKIYPIMDERSRTFRAEASFINPPPDLFPNLTVEANIIIRTKNKALLIPKNYVVDDNHVYIAKDRKQPVKTGLRDYRKVEILDGLDTTQYIYKPQ</sequence>
<evidence type="ECO:0000259" key="2">
    <source>
        <dbReference type="Pfam" id="PF25954"/>
    </source>
</evidence>
<dbReference type="AlphaFoldDB" id="A0A5M6CXI3"/>
<dbReference type="PROSITE" id="PS51257">
    <property type="entry name" value="PROKAR_LIPOPROTEIN"/>
    <property type="match status" value="1"/>
</dbReference>